<dbReference type="OrthoDB" id="3169239at2"/>
<comment type="cofactor">
    <cofactor evidence="1">
        <name>FMN</name>
        <dbReference type="ChEBI" id="CHEBI:58210"/>
    </cofactor>
</comment>
<protein>
    <submittedName>
        <fullName evidence="11">2,4-dienoyl-CoA reductase</fullName>
        <ecNumber evidence="11">1.3.1.34</ecNumber>
    </submittedName>
</protein>
<evidence type="ECO:0000256" key="8">
    <source>
        <dbReference type="ARBA" id="ARBA00023004"/>
    </source>
</evidence>
<evidence type="ECO:0000256" key="4">
    <source>
        <dbReference type="ARBA" id="ARBA00022630"/>
    </source>
</evidence>
<dbReference type="GO" id="GO:0046872">
    <property type="term" value="F:metal ion binding"/>
    <property type="evidence" value="ECO:0007669"/>
    <property type="project" value="UniProtKB-KW"/>
</dbReference>
<keyword evidence="5" id="KW-0288">FMN</keyword>
<dbReference type="EC" id="1.3.1.34" evidence="11"/>
<evidence type="ECO:0000256" key="9">
    <source>
        <dbReference type="ARBA" id="ARBA00023014"/>
    </source>
</evidence>
<accession>W7J0I5</accession>
<comment type="caution">
    <text evidence="11">The sequence shown here is derived from an EMBL/GenBank/DDBJ whole genome shotgun (WGS) entry which is preliminary data.</text>
</comment>
<dbReference type="Gene3D" id="3.50.50.60">
    <property type="entry name" value="FAD/NAD(P)-binding domain"/>
    <property type="match status" value="1"/>
</dbReference>
<dbReference type="eggNOG" id="COG1902">
    <property type="taxonomic scope" value="Bacteria"/>
</dbReference>
<keyword evidence="9" id="KW-0411">Iron-sulfur</keyword>
<dbReference type="InterPro" id="IPR013785">
    <property type="entry name" value="Aldolase_TIM"/>
</dbReference>
<dbReference type="AlphaFoldDB" id="W7J0I5"/>
<comment type="cofactor">
    <cofactor evidence="2">
        <name>[4Fe-4S] cluster</name>
        <dbReference type="ChEBI" id="CHEBI:49883"/>
    </cofactor>
</comment>
<evidence type="ECO:0000259" key="10">
    <source>
        <dbReference type="Pfam" id="PF00724"/>
    </source>
</evidence>
<evidence type="ECO:0000256" key="2">
    <source>
        <dbReference type="ARBA" id="ARBA00001966"/>
    </source>
</evidence>
<dbReference type="SUPFAM" id="SSF51905">
    <property type="entry name" value="FAD/NAD(P)-binding domain"/>
    <property type="match status" value="1"/>
</dbReference>
<evidence type="ECO:0000256" key="5">
    <source>
        <dbReference type="ARBA" id="ARBA00022643"/>
    </source>
</evidence>
<keyword evidence="6" id="KW-0479">Metal-binding</keyword>
<feature type="domain" description="NADH:flavin oxidoreductase/NADH oxidase N-terminal" evidence="10">
    <location>
        <begin position="2"/>
        <end position="331"/>
    </location>
</feature>
<dbReference type="Gene3D" id="3.20.20.70">
    <property type="entry name" value="Aldolase class I"/>
    <property type="match status" value="1"/>
</dbReference>
<gene>
    <name evidence="11" type="ORF">UO65_5087</name>
</gene>
<keyword evidence="12" id="KW-1185">Reference proteome</keyword>
<evidence type="ECO:0000256" key="7">
    <source>
        <dbReference type="ARBA" id="ARBA00023002"/>
    </source>
</evidence>
<reference evidence="11 12" key="1">
    <citation type="journal article" date="2014" name="Genome Announc.">
        <title>Draft Genome Sequence of the Antitrypanosomally Active Sponge-Associated Bacterium Actinokineospora sp. Strain EG49.</title>
        <authorList>
            <person name="Harjes J."/>
            <person name="Ryu T."/>
            <person name="Abdelmohsen U.R."/>
            <person name="Moitinho-Silva L."/>
            <person name="Horn H."/>
            <person name="Ravasi T."/>
            <person name="Hentschel U."/>
        </authorList>
    </citation>
    <scope>NUCLEOTIDE SEQUENCE [LARGE SCALE GENOMIC DNA]</scope>
    <source>
        <strain evidence="11 12">EG49</strain>
    </source>
</reference>
<dbReference type="GO" id="GO:0008670">
    <property type="term" value="F:2,4-dienoyl-CoA reductase (NADPH) activity"/>
    <property type="evidence" value="ECO:0007669"/>
    <property type="project" value="UniProtKB-EC"/>
</dbReference>
<dbReference type="Proteomes" id="UP000019277">
    <property type="component" value="Unassembled WGS sequence"/>
</dbReference>
<comment type="similarity">
    <text evidence="3">In the N-terminal section; belongs to the NADH:flavin oxidoreductase/NADH oxidase family.</text>
</comment>
<dbReference type="InterPro" id="IPR051793">
    <property type="entry name" value="NADH:flavin_oxidoreductase"/>
</dbReference>
<dbReference type="PANTHER" id="PTHR42917:SF2">
    <property type="entry name" value="2,4-DIENOYL-COA REDUCTASE [(2E)-ENOYL-COA-PRODUCING]"/>
    <property type="match status" value="1"/>
</dbReference>
<dbReference type="GO" id="GO:0051536">
    <property type="term" value="F:iron-sulfur cluster binding"/>
    <property type="evidence" value="ECO:0007669"/>
    <property type="project" value="UniProtKB-KW"/>
</dbReference>
<dbReference type="SUPFAM" id="SSF51971">
    <property type="entry name" value="Nucleotide-binding domain"/>
    <property type="match status" value="1"/>
</dbReference>
<dbReference type="InterPro" id="IPR001155">
    <property type="entry name" value="OxRdtase_FMN_N"/>
</dbReference>
<accession>A0A8E2X771</accession>
<dbReference type="InterPro" id="IPR036188">
    <property type="entry name" value="FAD/NAD-bd_sf"/>
</dbReference>
<sequence length="657" mass="68404">MLLDPVRVGRLSLRNRVVVPAHTTNFAVDGLFSARHVAYHRTRAAGGVGLIVTEGMRVHPTSLGRTTTVAAFDDRIVPALAGLADAVHAEGAKLAAQLLHVGRQAGGHHVLTAPWGASDRPWSGTAATPHRMTTAEIAEVVAGFGAAAARVKASGVDAVEVHLGHGHLLQQFLSPATNDRDDEYGGDPDRRLRLAREVLTAVRAATDLPLLLRISGDEFLPGGLGLPEMLDAVGALLAEFPVDVLHVSHSAYVGSVSVATQMADMTHPPMAFRHLPRAFKDAFPGTAVLAVCRVDTLDNAERMVADGDADLVALARPHIAAPDLVARHRDRRAGRDCIACNQGCAGRLELGLPIGCVVNPEVGLEREWAALRTAAADGPRRRVLVVGGGPAGMEAALAAAGVGHRVTLVDAASRLGGALTLAAVLRSGYRLYVDQLAAAVRASGAEVRLNTTADPDLLAEGWDHVVLATGAVERPEPGDVDFPALALRAVVEDPARAGGHAVLVDTEGSTTGLALAELLLDRGSRVTLVTDRPALAWRVSLYTRPALVERLRGRDFSALLMRSPVRVTEGSMILADPLSGRTQAVDGVSSVVFLRPPTALADLAGPLRDLGVGHTVVGDAHAPRSALEAAFDGRLAGLAATGGAQTPAAAAALRGRL</sequence>
<evidence type="ECO:0000256" key="1">
    <source>
        <dbReference type="ARBA" id="ARBA00001917"/>
    </source>
</evidence>
<evidence type="ECO:0000313" key="12">
    <source>
        <dbReference type="Proteomes" id="UP000019277"/>
    </source>
</evidence>
<dbReference type="Pfam" id="PF00724">
    <property type="entry name" value="Oxidored_FMN"/>
    <property type="match status" value="1"/>
</dbReference>
<name>W7J0I5_9PSEU</name>
<evidence type="ECO:0000256" key="6">
    <source>
        <dbReference type="ARBA" id="ARBA00022723"/>
    </source>
</evidence>
<dbReference type="STRING" id="909613.UO65_5087"/>
<dbReference type="PATRIC" id="fig|909613.9.peg.5083"/>
<evidence type="ECO:0000313" key="11">
    <source>
        <dbReference type="EMBL" id="EWC59619.1"/>
    </source>
</evidence>
<keyword evidence="7 11" id="KW-0560">Oxidoreductase</keyword>
<proteinExistence type="inferred from homology"/>
<organism evidence="11 12">
    <name type="scientific">Actinokineospora spheciospongiae</name>
    <dbReference type="NCBI Taxonomy" id="909613"/>
    <lineage>
        <taxon>Bacteria</taxon>
        <taxon>Bacillati</taxon>
        <taxon>Actinomycetota</taxon>
        <taxon>Actinomycetes</taxon>
        <taxon>Pseudonocardiales</taxon>
        <taxon>Pseudonocardiaceae</taxon>
        <taxon>Actinokineospora</taxon>
    </lineage>
</organism>
<keyword evidence="4" id="KW-0285">Flavoprotein</keyword>
<dbReference type="PANTHER" id="PTHR42917">
    <property type="entry name" value="2,4-DIENOYL-COA REDUCTASE"/>
    <property type="match status" value="1"/>
</dbReference>
<dbReference type="eggNOG" id="COG0446">
    <property type="taxonomic scope" value="Bacteria"/>
</dbReference>
<dbReference type="GO" id="GO:0010181">
    <property type="term" value="F:FMN binding"/>
    <property type="evidence" value="ECO:0007669"/>
    <property type="project" value="InterPro"/>
</dbReference>
<keyword evidence="8" id="KW-0408">Iron</keyword>
<evidence type="ECO:0000256" key="3">
    <source>
        <dbReference type="ARBA" id="ARBA00011048"/>
    </source>
</evidence>
<dbReference type="Pfam" id="PF12831">
    <property type="entry name" value="FAD_oxidored"/>
    <property type="match status" value="1"/>
</dbReference>
<dbReference type="EMBL" id="AYXG01000196">
    <property type="protein sequence ID" value="EWC59619.1"/>
    <property type="molecule type" value="Genomic_DNA"/>
</dbReference>
<dbReference type="SUPFAM" id="SSF51395">
    <property type="entry name" value="FMN-linked oxidoreductases"/>
    <property type="match status" value="1"/>
</dbReference>
<dbReference type="Gene3D" id="3.40.50.720">
    <property type="entry name" value="NAD(P)-binding Rossmann-like Domain"/>
    <property type="match status" value="1"/>
</dbReference>